<gene>
    <name evidence="6" type="ORF">I7X39_00690</name>
</gene>
<feature type="domain" description="DUF5117" evidence="4">
    <location>
        <begin position="121"/>
        <end position="324"/>
    </location>
</feature>
<keyword evidence="6" id="KW-0378">Hydrolase</keyword>
<evidence type="ECO:0000259" key="4">
    <source>
        <dbReference type="Pfam" id="PF17148"/>
    </source>
</evidence>
<keyword evidence="6" id="KW-0482">Metalloprotease</keyword>
<keyword evidence="7" id="KW-1185">Reference proteome</keyword>
<dbReference type="InterPro" id="IPR024079">
    <property type="entry name" value="MetalloPept_cat_dom_sf"/>
</dbReference>
<feature type="signal peptide" evidence="2">
    <location>
        <begin position="1"/>
        <end position="28"/>
    </location>
</feature>
<evidence type="ECO:0000313" key="7">
    <source>
        <dbReference type="Proteomes" id="UP000613266"/>
    </source>
</evidence>
<dbReference type="PANTHER" id="PTHR38478:SF1">
    <property type="entry name" value="ZINC DEPENDENT METALLOPROTEASE DOMAIN LIPOPROTEIN"/>
    <property type="match status" value="1"/>
</dbReference>
<feature type="region of interest" description="Disordered" evidence="1">
    <location>
        <begin position="242"/>
        <end position="262"/>
    </location>
</feature>
<feature type="chain" id="PRO_5037135404" evidence="2">
    <location>
        <begin position="29"/>
        <end position="919"/>
    </location>
</feature>
<dbReference type="SUPFAM" id="SSF55486">
    <property type="entry name" value="Metalloproteases ('zincins'), catalytic domain"/>
    <property type="match status" value="1"/>
</dbReference>
<dbReference type="InterPro" id="IPR033413">
    <property type="entry name" value="DUF5117"/>
</dbReference>
<dbReference type="AlphaFoldDB" id="A0A931IZL7"/>
<evidence type="ECO:0000256" key="2">
    <source>
        <dbReference type="SAM" id="SignalP"/>
    </source>
</evidence>
<reference evidence="6" key="1">
    <citation type="submission" date="2020-12" db="EMBL/GenBank/DDBJ databases">
        <title>The genome sequence of Inhella sp. 1Y17.</title>
        <authorList>
            <person name="Liu Y."/>
        </authorList>
    </citation>
    <scope>NUCLEOTIDE SEQUENCE</scope>
    <source>
        <strain evidence="6">1Y17</strain>
    </source>
</reference>
<dbReference type="Gene3D" id="3.40.390.10">
    <property type="entry name" value="Collagenase (Catalytic Domain)"/>
    <property type="match status" value="1"/>
</dbReference>
<dbReference type="EMBL" id="JAEDAK010000001">
    <property type="protein sequence ID" value="MBH9575410.1"/>
    <property type="molecule type" value="Genomic_DNA"/>
</dbReference>
<feature type="domain" description="DUF5118" evidence="5">
    <location>
        <begin position="53"/>
        <end position="101"/>
    </location>
</feature>
<dbReference type="Pfam" id="PF17162">
    <property type="entry name" value="DUF5118"/>
    <property type="match status" value="1"/>
</dbReference>
<accession>A0A931IZL7</accession>
<dbReference type="InterPro" id="IPR034032">
    <property type="entry name" value="Zn_MMP-like_bac"/>
</dbReference>
<dbReference type="InterPro" id="IPR033428">
    <property type="entry name" value="DUF5118"/>
</dbReference>
<name>A0A931IZL7_9BURK</name>
<keyword evidence="6" id="KW-0645">Protease</keyword>
<comment type="caution">
    <text evidence="6">The sequence shown here is derived from an EMBL/GenBank/DDBJ whole genome shotgun (WGS) entry which is preliminary data.</text>
</comment>
<feature type="region of interest" description="Disordered" evidence="1">
    <location>
        <begin position="30"/>
        <end position="52"/>
    </location>
</feature>
<evidence type="ECO:0000259" key="5">
    <source>
        <dbReference type="Pfam" id="PF17162"/>
    </source>
</evidence>
<feature type="compositionally biased region" description="Pro residues" evidence="1">
    <location>
        <begin position="244"/>
        <end position="257"/>
    </location>
</feature>
<organism evidence="6 7">
    <name type="scientific">Inhella proteolytica</name>
    <dbReference type="NCBI Taxonomy" id="2795029"/>
    <lineage>
        <taxon>Bacteria</taxon>
        <taxon>Pseudomonadati</taxon>
        <taxon>Pseudomonadota</taxon>
        <taxon>Betaproteobacteria</taxon>
        <taxon>Burkholderiales</taxon>
        <taxon>Sphaerotilaceae</taxon>
        <taxon>Inhella</taxon>
    </lineage>
</organism>
<evidence type="ECO:0000256" key="1">
    <source>
        <dbReference type="SAM" id="MobiDB-lite"/>
    </source>
</evidence>
<dbReference type="InterPro" id="IPR032534">
    <property type="entry name" value="EcxA_zinc-bd"/>
</dbReference>
<protein>
    <submittedName>
        <fullName evidence="6">Zinc-dependent metalloprotease</fullName>
    </submittedName>
</protein>
<dbReference type="Pfam" id="PF16313">
    <property type="entry name" value="DUF4953"/>
    <property type="match status" value="1"/>
</dbReference>
<dbReference type="GO" id="GO:0008237">
    <property type="term" value="F:metallopeptidase activity"/>
    <property type="evidence" value="ECO:0007669"/>
    <property type="project" value="UniProtKB-KW"/>
</dbReference>
<evidence type="ECO:0000259" key="3">
    <source>
        <dbReference type="Pfam" id="PF16313"/>
    </source>
</evidence>
<dbReference type="Proteomes" id="UP000613266">
    <property type="component" value="Unassembled WGS sequence"/>
</dbReference>
<keyword evidence="2" id="KW-0732">Signal</keyword>
<dbReference type="CDD" id="cd04276">
    <property type="entry name" value="ZnMc_MMP_like_2"/>
    <property type="match status" value="1"/>
</dbReference>
<evidence type="ECO:0000313" key="6">
    <source>
        <dbReference type="EMBL" id="MBH9575410.1"/>
    </source>
</evidence>
<feature type="domain" description="EcxA zinc-binding" evidence="3">
    <location>
        <begin position="507"/>
        <end position="832"/>
    </location>
</feature>
<dbReference type="PANTHER" id="PTHR38478">
    <property type="entry name" value="PEPTIDASE M1A AND M12B"/>
    <property type="match status" value="1"/>
</dbReference>
<sequence>MEIPMKKHTLSAFSLAVLSLALTTAASAQTPPANAAPGAPSAPAAAPAGAGAPQPFAALTKDAKRIDGLLTLWQKDDKVWIELAPSDLNKPMLLSPKISRGIGENSLFAGLMASRWGSGVGKQQLVHFRRVHNQVQLVAQNTLVRADAGTPNARAVEASYSPSLLGSVPVVSQPHPERKSVLIEANSIFLNDLQGLGMNLGRIYRQNYALDRGNSSIVAARAHAEGVMLEVSQHFAAATLAAPQPTPPGMPTGPQPSTPGTLPDARSLFMGIHYTLMKLPDTPAAVRKADPRVGYFQTSVDDFSNDLARTPRQRMVNRWRLEKKDPSAALSEPVKPITFWVDKNVPLEYRDTLIEGILEWNKAFERIGFKNAVVAKIQPDDANFDTLDGNVASVRWMVNIDPSFGAIGPSHVDPRTGEILDADIAFEGLSSRNQRWFRSATLQGVADWAQLLQAHDALREGLVGAPQDAAVHVHGEACEHADRAMEQLHYGLEVLASRGDIQPDGPEAKQFVLNVLRGVAMHEVGHTLGLRHNFRSSRAYTWAQINDPAFTAANGISGSVMEYPGTHLPAPGQPLLAHHGRVRPALGPYDYWAIEYGYKPLSKDEEAEGLQRIAARSAEKWLAYGTDEDFALGIDPETLSDDLGDDPVAFARTRVEIARDMIAKQEKRQLKPTEDYAVLRRTLNFVAGDLGRAAGVLVRQIGGVKTLRDFPGSGRDPLQPNPAPVQREALDVLGKHFFSAGAYALSPALERRLAPDFEERTDAVFAGTRVPATEYSFSGQMVDLQKAMLAQLLSDGVAGRILDSEAKLAKGEAFRLSELYRRLGQDIWSELTAGTDISRGRRELQREHANRLAAALLRPSPTARADTRSLLRAEAKTLLARVQAGAGKPALSVEARAHLQDVAETLDLALQAKLQRSAV</sequence>
<dbReference type="Pfam" id="PF17148">
    <property type="entry name" value="DUF5117"/>
    <property type="match status" value="1"/>
</dbReference>
<proteinExistence type="predicted"/>